<evidence type="ECO:0000313" key="1">
    <source>
        <dbReference type="EMBL" id="ANU38386.1"/>
    </source>
</evidence>
<dbReference type="EMBL" id="CP016415">
    <property type="protein sequence ID" value="ANU38386.1"/>
    <property type="molecule type" value="Genomic_DNA"/>
</dbReference>
<proteinExistence type="predicted"/>
<accession>A0A1C7FEP9</accession>
<name>A0A1C7FEP9_9VIBR</name>
<dbReference type="STRING" id="45658.VSVS12_03928"/>
<dbReference type="RefSeq" id="WP_065546239.1">
    <property type="nucleotide sequence ID" value="NZ_CP016415.1"/>
</dbReference>
<reference evidence="1 2" key="1">
    <citation type="submission" date="2016-07" db="EMBL/GenBank/DDBJ databases">
        <title>Genome sequencing of Vibrio scophthalmi strain VS-05, an isolated from Paralichthys olivaceus.</title>
        <authorList>
            <person name="Han H.-J."/>
        </authorList>
    </citation>
    <scope>NUCLEOTIDE SEQUENCE [LARGE SCALE GENOMIC DNA]</scope>
    <source>
        <strain evidence="1 2">VS-05</strain>
    </source>
</reference>
<dbReference type="InterPro" id="IPR018680">
    <property type="entry name" value="DUF2164"/>
</dbReference>
<evidence type="ECO:0008006" key="3">
    <source>
        <dbReference type="Google" id="ProtNLM"/>
    </source>
</evidence>
<evidence type="ECO:0000313" key="2">
    <source>
        <dbReference type="Proteomes" id="UP000092528"/>
    </source>
</evidence>
<dbReference type="PATRIC" id="fig|45658.7.peg.3307"/>
<dbReference type="Pfam" id="PF09932">
    <property type="entry name" value="DUF2164"/>
    <property type="match status" value="1"/>
</dbReference>
<dbReference type="GeneID" id="96874773"/>
<dbReference type="Proteomes" id="UP000092528">
    <property type="component" value="Chromosome 2"/>
</dbReference>
<protein>
    <recommendedName>
        <fullName evidence="3">DUF2164 domain-containing protein</fullName>
    </recommendedName>
</protein>
<sequence>MSKIEFTSQQKQKMAMLIQDYLADELDIEIGQFDAEFFADHITQKLGPVFYNKGLSDAQSIMHNKMLDIADEIYQIEQVDEIN</sequence>
<keyword evidence="2" id="KW-1185">Reference proteome</keyword>
<organism evidence="1 2">
    <name type="scientific">Vibrio scophthalmi</name>
    <dbReference type="NCBI Taxonomy" id="45658"/>
    <lineage>
        <taxon>Bacteria</taxon>
        <taxon>Pseudomonadati</taxon>
        <taxon>Pseudomonadota</taxon>
        <taxon>Gammaproteobacteria</taxon>
        <taxon>Vibrionales</taxon>
        <taxon>Vibrionaceae</taxon>
        <taxon>Vibrio</taxon>
    </lineage>
</organism>
<gene>
    <name evidence="1" type="ORF">VSVS05_03348</name>
</gene>
<dbReference type="AlphaFoldDB" id="A0A1C7FEP9"/>